<comment type="cofactor">
    <cofactor evidence="3">
        <name>heme</name>
        <dbReference type="ChEBI" id="CHEBI:30413"/>
    </cofactor>
</comment>
<keyword evidence="2 4" id="KW-0560">Oxidoreductase</keyword>
<organism evidence="5 6">
    <name type="scientific">Salvia divinorum</name>
    <name type="common">Maria pastora</name>
    <name type="synonym">Diviner's sage</name>
    <dbReference type="NCBI Taxonomy" id="28513"/>
    <lineage>
        <taxon>Eukaryota</taxon>
        <taxon>Viridiplantae</taxon>
        <taxon>Streptophyta</taxon>
        <taxon>Embryophyta</taxon>
        <taxon>Tracheophyta</taxon>
        <taxon>Spermatophyta</taxon>
        <taxon>Magnoliopsida</taxon>
        <taxon>eudicotyledons</taxon>
        <taxon>Gunneridae</taxon>
        <taxon>Pentapetalae</taxon>
        <taxon>asterids</taxon>
        <taxon>lamiids</taxon>
        <taxon>Lamiales</taxon>
        <taxon>Lamiaceae</taxon>
        <taxon>Nepetoideae</taxon>
        <taxon>Mentheae</taxon>
        <taxon>Salviinae</taxon>
        <taxon>Salvia</taxon>
        <taxon>Salvia subgen. Calosphace</taxon>
    </lineage>
</organism>
<name>A0ABD1GWK5_SALDI</name>
<gene>
    <name evidence="5" type="ORF">AAHA92_15850</name>
</gene>
<dbReference type="Proteomes" id="UP001567538">
    <property type="component" value="Unassembled WGS sequence"/>
</dbReference>
<evidence type="ECO:0000256" key="4">
    <source>
        <dbReference type="RuleBase" id="RU000461"/>
    </source>
</evidence>
<dbReference type="SUPFAM" id="SSF48264">
    <property type="entry name" value="Cytochrome P450"/>
    <property type="match status" value="1"/>
</dbReference>
<accession>A0ABD1GWK5</accession>
<evidence type="ECO:0000313" key="6">
    <source>
        <dbReference type="Proteomes" id="UP001567538"/>
    </source>
</evidence>
<comment type="similarity">
    <text evidence="4">Belongs to the cytochrome P450 family.</text>
</comment>
<dbReference type="PRINTS" id="PR00385">
    <property type="entry name" value="P450"/>
</dbReference>
<evidence type="ECO:0000256" key="1">
    <source>
        <dbReference type="ARBA" id="ARBA00004167"/>
    </source>
</evidence>
<dbReference type="Pfam" id="PF00067">
    <property type="entry name" value="p450"/>
    <property type="match status" value="1"/>
</dbReference>
<dbReference type="PROSITE" id="PS00086">
    <property type="entry name" value="CYTOCHROME_P450"/>
    <property type="match status" value="1"/>
</dbReference>
<sequence length="509" mass="56683">MDSIILGSLVVSLVVATIFWYKSNHAGKSPPGPRGIPILGYLPFMSSRNMLQQLADLSQQYGPIYKLRLGSKQAVVITSPSLLKQVVRDQDHIFAHRDATAAALAFSRGARDVVFSPPNSSWRAMRKVLVRETQSSAGLDASRELRRDEIRKAVRSVYDKIGLPVAFGQLVFQTEVSLLMSLMWGGVDHSGEGRERLGREFRAINSEISDLLGKPNVSDLFPVLSRLDLQGVERQMGKVVDSLDKILEEFISQHEKLSGSMVKNEGRKDFLQIVLEHKEKKDSDLPTLSRDQIKSLLAEIISGGSDTSATTVEFAMSELLNNPKAMEKAQKELSEVVGMDKIVEESHLPKLNFLNAVIKETLRLHPPVPLLVPRVPFQTTTVGGYTIPKGTKILLHVWAIQRDPSIWDNPGEFKPERFLLGSRSLDFKGNNFEFIPFGSGRRMCPGLPLAERMVAYFLASFLHSFDWKLVDGKKLDMSESLGIVLQRTNSSVAIPTLRLSNTTTTSLYV</sequence>
<dbReference type="FunFam" id="1.10.630.10:FF:000207">
    <property type="entry name" value="Putative cytochrome P450 superfamily protein"/>
    <property type="match status" value="1"/>
</dbReference>
<evidence type="ECO:0000256" key="3">
    <source>
        <dbReference type="PIRSR" id="PIRSR602401-1"/>
    </source>
</evidence>
<dbReference type="PANTHER" id="PTHR47951">
    <property type="entry name" value="OS08G0547900 PROTEIN"/>
    <property type="match status" value="1"/>
</dbReference>
<dbReference type="InterPro" id="IPR036396">
    <property type="entry name" value="Cyt_P450_sf"/>
</dbReference>
<dbReference type="AlphaFoldDB" id="A0ABD1GWK5"/>
<proteinExistence type="inferred from homology"/>
<dbReference type="InterPro" id="IPR017972">
    <property type="entry name" value="Cyt_P450_CS"/>
</dbReference>
<dbReference type="InterPro" id="IPR001128">
    <property type="entry name" value="Cyt_P450"/>
</dbReference>
<dbReference type="PRINTS" id="PR00463">
    <property type="entry name" value="EP450I"/>
</dbReference>
<reference evidence="5 6" key="1">
    <citation type="submission" date="2024-06" db="EMBL/GenBank/DDBJ databases">
        <title>A chromosome level genome sequence of Diviner's sage (Salvia divinorum).</title>
        <authorList>
            <person name="Ford S.A."/>
            <person name="Ro D.-K."/>
            <person name="Ness R.W."/>
            <person name="Phillips M.A."/>
        </authorList>
    </citation>
    <scope>NUCLEOTIDE SEQUENCE [LARGE SCALE GENOMIC DNA]</scope>
    <source>
        <strain evidence="5">SAF-2024a</strain>
        <tissue evidence="5">Leaf</tissue>
    </source>
</reference>
<comment type="subcellular location">
    <subcellularLocation>
        <location evidence="1">Membrane</location>
        <topology evidence="1">Single-pass membrane protein</topology>
    </subcellularLocation>
</comment>
<evidence type="ECO:0000256" key="2">
    <source>
        <dbReference type="ARBA" id="ARBA00023002"/>
    </source>
</evidence>
<evidence type="ECO:0000313" key="5">
    <source>
        <dbReference type="EMBL" id="KAL1547503.1"/>
    </source>
</evidence>
<dbReference type="Gene3D" id="1.10.630.10">
    <property type="entry name" value="Cytochrome P450"/>
    <property type="match status" value="1"/>
</dbReference>
<feature type="binding site" description="axial binding residue" evidence="3">
    <location>
        <position position="444"/>
    </location>
    <ligand>
        <name>heme</name>
        <dbReference type="ChEBI" id="CHEBI:30413"/>
    </ligand>
    <ligandPart>
        <name>Fe</name>
        <dbReference type="ChEBI" id="CHEBI:18248"/>
    </ligandPart>
</feature>
<keyword evidence="3 4" id="KW-0349">Heme</keyword>
<dbReference type="PANTHER" id="PTHR47951:SF7">
    <property type="entry name" value="FLAVONOID 3',5'-HYDROXYLASE-LIKE ISOFORM X1"/>
    <property type="match status" value="1"/>
</dbReference>
<comment type="caution">
    <text evidence="5">The sequence shown here is derived from an EMBL/GenBank/DDBJ whole genome shotgun (WGS) entry which is preliminary data.</text>
</comment>
<keyword evidence="4" id="KW-0503">Monooxygenase</keyword>
<keyword evidence="3 4" id="KW-0479">Metal-binding</keyword>
<protein>
    <submittedName>
        <fullName evidence="5">Labd-13Z-ene-9,15,16-triol synthase, chloroplastic-like</fullName>
    </submittedName>
</protein>
<keyword evidence="3 4" id="KW-0408">Iron</keyword>
<dbReference type="EMBL" id="JBEAFC010000007">
    <property type="protein sequence ID" value="KAL1547503.1"/>
    <property type="molecule type" value="Genomic_DNA"/>
</dbReference>
<dbReference type="GO" id="GO:0016114">
    <property type="term" value="P:terpenoid biosynthetic process"/>
    <property type="evidence" value="ECO:0007669"/>
    <property type="project" value="UniProtKB-ARBA"/>
</dbReference>
<dbReference type="GO" id="GO:0016020">
    <property type="term" value="C:membrane"/>
    <property type="evidence" value="ECO:0007669"/>
    <property type="project" value="UniProtKB-SubCell"/>
</dbReference>
<dbReference type="GO" id="GO:0016712">
    <property type="term" value="F:oxidoreductase activity, acting on paired donors, with incorporation or reduction of molecular oxygen, reduced flavin or flavoprotein as one donor, and incorporation of one atom of oxygen"/>
    <property type="evidence" value="ECO:0007669"/>
    <property type="project" value="UniProtKB-ARBA"/>
</dbReference>
<dbReference type="GO" id="GO:0046872">
    <property type="term" value="F:metal ion binding"/>
    <property type="evidence" value="ECO:0007669"/>
    <property type="project" value="UniProtKB-KW"/>
</dbReference>
<keyword evidence="6" id="KW-1185">Reference proteome</keyword>
<dbReference type="InterPro" id="IPR002401">
    <property type="entry name" value="Cyt_P450_E_grp-I"/>
</dbReference>